<organism evidence="2 3">
    <name type="scientific">Spodoptera frugiperda</name>
    <name type="common">Fall armyworm</name>
    <dbReference type="NCBI Taxonomy" id="7108"/>
    <lineage>
        <taxon>Eukaryota</taxon>
        <taxon>Metazoa</taxon>
        <taxon>Ecdysozoa</taxon>
        <taxon>Arthropoda</taxon>
        <taxon>Hexapoda</taxon>
        <taxon>Insecta</taxon>
        <taxon>Pterygota</taxon>
        <taxon>Neoptera</taxon>
        <taxon>Endopterygota</taxon>
        <taxon>Lepidoptera</taxon>
        <taxon>Glossata</taxon>
        <taxon>Ditrysia</taxon>
        <taxon>Noctuoidea</taxon>
        <taxon>Noctuidae</taxon>
        <taxon>Amphipyrinae</taxon>
        <taxon>Spodoptera</taxon>
    </lineage>
</organism>
<dbReference type="RefSeq" id="XP_035441853.2">
    <property type="nucleotide sequence ID" value="XM_035585960.2"/>
</dbReference>
<evidence type="ECO:0000256" key="1">
    <source>
        <dbReference type="SAM" id="SignalP"/>
    </source>
</evidence>
<keyword evidence="2" id="KW-1185">Reference proteome</keyword>
<dbReference type="GeneID" id="118270385"/>
<feature type="signal peptide" evidence="1">
    <location>
        <begin position="1"/>
        <end position="18"/>
    </location>
</feature>
<proteinExistence type="predicted"/>
<evidence type="ECO:0000313" key="2">
    <source>
        <dbReference type="Proteomes" id="UP000829999"/>
    </source>
</evidence>
<dbReference type="AlphaFoldDB" id="A0A9R0D6E9"/>
<keyword evidence="1" id="KW-0732">Signal</keyword>
<name>A0A9R0D6E9_SPOFR</name>
<evidence type="ECO:0000313" key="3">
    <source>
        <dbReference type="RefSeq" id="XP_035441853.2"/>
    </source>
</evidence>
<dbReference type="OrthoDB" id="7389251at2759"/>
<sequence length="157" mass="18241">MRTVYCIVMLIVGVAVKANILPLQEADTSLYTKPLFDSDYMTYDFTDVEEENPVVGNDCFPEKIECDSNLNRREHEPICAYSTKYGLTNYFSLCEINLQICLLDLQKYGNIRRRQFDYGDIYYNGLPHPCAYYQRRSTTGPEAIELYYKLGAQYNSN</sequence>
<gene>
    <name evidence="3" type="primary">LOC118270385</name>
</gene>
<dbReference type="Proteomes" id="UP000829999">
    <property type="component" value="Chromosome 13"/>
</dbReference>
<reference evidence="3" key="1">
    <citation type="submission" date="2025-08" db="UniProtKB">
        <authorList>
            <consortium name="RefSeq"/>
        </authorList>
    </citation>
    <scope>IDENTIFICATION</scope>
    <source>
        <tissue evidence="3">Whole larval tissue</tissue>
    </source>
</reference>
<accession>A0A9R0D6E9</accession>
<feature type="chain" id="PRO_5040342679" evidence="1">
    <location>
        <begin position="19"/>
        <end position="157"/>
    </location>
</feature>
<protein>
    <submittedName>
        <fullName evidence="3">Uncharacterized protein LOC118270385</fullName>
    </submittedName>
</protein>